<feature type="compositionally biased region" description="Pro residues" evidence="1">
    <location>
        <begin position="142"/>
        <end position="152"/>
    </location>
</feature>
<keyword evidence="2" id="KW-0732">Signal</keyword>
<dbReference type="AlphaFoldDB" id="A0A9X9WNH4"/>
<evidence type="ECO:0000256" key="2">
    <source>
        <dbReference type="SAM" id="SignalP"/>
    </source>
</evidence>
<feature type="signal peptide" evidence="2">
    <location>
        <begin position="1"/>
        <end position="30"/>
    </location>
</feature>
<gene>
    <name evidence="3" type="ORF">GXW75_21695</name>
</gene>
<feature type="chain" id="PRO_5040810210" description="Peptidoglycan binding-like domain-containing protein" evidence="2">
    <location>
        <begin position="31"/>
        <end position="433"/>
    </location>
</feature>
<organism evidence="3 4">
    <name type="scientific">Neoroseomonas oryzicola</name>
    <dbReference type="NCBI Taxonomy" id="535904"/>
    <lineage>
        <taxon>Bacteria</taxon>
        <taxon>Pseudomonadati</taxon>
        <taxon>Pseudomonadota</taxon>
        <taxon>Alphaproteobacteria</taxon>
        <taxon>Acetobacterales</taxon>
        <taxon>Acetobacteraceae</taxon>
        <taxon>Neoroseomonas</taxon>
    </lineage>
</organism>
<dbReference type="Proteomes" id="UP001138708">
    <property type="component" value="Unassembled WGS sequence"/>
</dbReference>
<protein>
    <recommendedName>
        <fullName evidence="5">Peptidoglycan binding-like domain-containing protein</fullName>
    </recommendedName>
</protein>
<feature type="region of interest" description="Disordered" evidence="1">
    <location>
        <begin position="122"/>
        <end position="153"/>
    </location>
</feature>
<evidence type="ECO:0000313" key="4">
    <source>
        <dbReference type="Proteomes" id="UP001138708"/>
    </source>
</evidence>
<evidence type="ECO:0000256" key="1">
    <source>
        <dbReference type="SAM" id="MobiDB-lite"/>
    </source>
</evidence>
<evidence type="ECO:0008006" key="5">
    <source>
        <dbReference type="Google" id="ProtNLM"/>
    </source>
</evidence>
<accession>A0A9X9WNH4</accession>
<sequence length="433" mass="47341">MTGWRGAVVALRLGVVLVALLLAGLGHAHAQPAVAVRSASHEDYGRLVFDWPEQVGYQVRQEGDRIVLRFDRPARFRLRAASRMPRNVREVTEAGDSIVIETLPGTRIRHSRSGTRVVIDFRDATPASRRAAEERAGRPDPTTAPPSAPPPVSRAEILTREAVERMPEEERLRQGFFAVMAALDPNPPNGPRMFRYFLARNLQQLGYGAQAARAMPDAEFGEAVAAYQRQIGAAPTGRLTLGEGERLLRMPNLLTETRISAGPRSVTFADDQASATGTWIGQERAYEHPVNQSRITCIRREARCYEASSRVGLAEDEATGVLLTGFAIYRLREWSRDGLRAEADWPCATGTLVIRPAPGDVTLTRNPKRTPDCAAAADVPDGTLLLGDGFDSTWQYYQQRRAEALGAVSPALRTQMEGLLSATQGARGAAAPR</sequence>
<proteinExistence type="predicted"/>
<reference evidence="3" key="1">
    <citation type="submission" date="2020-01" db="EMBL/GenBank/DDBJ databases">
        <authorList>
            <person name="Rat A."/>
        </authorList>
    </citation>
    <scope>NUCLEOTIDE SEQUENCE</scope>
    <source>
        <strain evidence="3">LMG 31161</strain>
    </source>
</reference>
<dbReference type="RefSeq" id="WP_168039268.1">
    <property type="nucleotide sequence ID" value="NZ_JAAEDK010000068.1"/>
</dbReference>
<reference evidence="3" key="2">
    <citation type="journal article" date="2021" name="Syst. Appl. Microbiol.">
        <title>Roseomonas hellenica sp. nov., isolated from roots of wild-growing Alkanna tinctoria.</title>
        <authorList>
            <person name="Rat A."/>
            <person name="Naranjo H.D."/>
            <person name="Lebbe L."/>
            <person name="Cnockaert M."/>
            <person name="Krigas N."/>
            <person name="Grigoriadou K."/>
            <person name="Maloupa E."/>
            <person name="Willems A."/>
        </authorList>
    </citation>
    <scope>NUCLEOTIDE SEQUENCE</scope>
    <source>
        <strain evidence="3">LMG 31161</strain>
    </source>
</reference>
<name>A0A9X9WNH4_9PROT</name>
<dbReference type="EMBL" id="JAAEDK010000068">
    <property type="protein sequence ID" value="MBR0661884.1"/>
    <property type="molecule type" value="Genomic_DNA"/>
</dbReference>
<comment type="caution">
    <text evidence="3">The sequence shown here is derived from an EMBL/GenBank/DDBJ whole genome shotgun (WGS) entry which is preliminary data.</text>
</comment>
<evidence type="ECO:0000313" key="3">
    <source>
        <dbReference type="EMBL" id="MBR0661884.1"/>
    </source>
</evidence>